<dbReference type="GO" id="GO:0007059">
    <property type="term" value="P:chromosome segregation"/>
    <property type="evidence" value="ECO:0007669"/>
    <property type="project" value="TreeGrafter"/>
</dbReference>
<name>L1J3B4_GUITC</name>
<dbReference type="PANTHER" id="PTHR10921">
    <property type="entry name" value="NUCLEAR DISTRIBUTION PROTEIN NUDE HOMOLOG 1"/>
    <property type="match status" value="1"/>
</dbReference>
<sequence length="179" mass="21094">MMEEAERKLKEKEEELGRLRSEFDEFVESSKELEQAMEEELKSKDTEMRKLATRLESESKEKKLLQEKWNKAEAERLDQITSLQKQIDALKCNEESLKGKNARLEIDNEELQARDRRMESEVMVLQTKLDNALEKIAFLEQDQEDMTSTLKETNQRLLDEIRDLKAEIVALRSPARTCE</sequence>
<dbReference type="GO" id="GO:0007100">
    <property type="term" value="P:mitotic centrosome separation"/>
    <property type="evidence" value="ECO:0007669"/>
    <property type="project" value="TreeGrafter"/>
</dbReference>
<dbReference type="RefSeq" id="XP_005829986.1">
    <property type="nucleotide sequence ID" value="XM_005829929.1"/>
</dbReference>
<dbReference type="EMBL" id="JH993013">
    <property type="protein sequence ID" value="EKX43006.1"/>
    <property type="molecule type" value="Genomic_DNA"/>
</dbReference>
<evidence type="ECO:0000256" key="1">
    <source>
        <dbReference type="ARBA" id="ARBA00007429"/>
    </source>
</evidence>
<dbReference type="GO" id="GO:0005813">
    <property type="term" value="C:centrosome"/>
    <property type="evidence" value="ECO:0007669"/>
    <property type="project" value="TreeGrafter"/>
</dbReference>
<dbReference type="GO" id="GO:0007020">
    <property type="term" value="P:microtubule nucleation"/>
    <property type="evidence" value="ECO:0007669"/>
    <property type="project" value="TreeGrafter"/>
</dbReference>
<dbReference type="GO" id="GO:0047496">
    <property type="term" value="P:vesicle transport along microtubule"/>
    <property type="evidence" value="ECO:0007669"/>
    <property type="project" value="TreeGrafter"/>
</dbReference>
<evidence type="ECO:0000256" key="2">
    <source>
        <dbReference type="ARBA" id="ARBA00023054"/>
    </source>
</evidence>
<dbReference type="PaxDb" id="55529-EKX43006"/>
<reference evidence="5" key="3">
    <citation type="submission" date="2016-03" db="UniProtKB">
        <authorList>
            <consortium name="EnsemblProtists"/>
        </authorList>
    </citation>
    <scope>IDENTIFICATION</scope>
</reference>
<accession>L1J3B4</accession>
<dbReference type="Proteomes" id="UP000011087">
    <property type="component" value="Unassembled WGS sequence"/>
</dbReference>
<keyword evidence="2 3" id="KW-0175">Coiled coil</keyword>
<reference evidence="4 6" key="1">
    <citation type="journal article" date="2012" name="Nature">
        <title>Algal genomes reveal evolutionary mosaicism and the fate of nucleomorphs.</title>
        <authorList>
            <consortium name="DOE Joint Genome Institute"/>
            <person name="Curtis B.A."/>
            <person name="Tanifuji G."/>
            <person name="Burki F."/>
            <person name="Gruber A."/>
            <person name="Irimia M."/>
            <person name="Maruyama S."/>
            <person name="Arias M.C."/>
            <person name="Ball S.G."/>
            <person name="Gile G.H."/>
            <person name="Hirakawa Y."/>
            <person name="Hopkins J.F."/>
            <person name="Kuo A."/>
            <person name="Rensing S.A."/>
            <person name="Schmutz J."/>
            <person name="Symeonidi A."/>
            <person name="Elias M."/>
            <person name="Eveleigh R.J."/>
            <person name="Herman E.K."/>
            <person name="Klute M.J."/>
            <person name="Nakayama T."/>
            <person name="Obornik M."/>
            <person name="Reyes-Prieto A."/>
            <person name="Armbrust E.V."/>
            <person name="Aves S.J."/>
            <person name="Beiko R.G."/>
            <person name="Coutinho P."/>
            <person name="Dacks J.B."/>
            <person name="Durnford D.G."/>
            <person name="Fast N.M."/>
            <person name="Green B.R."/>
            <person name="Grisdale C.J."/>
            <person name="Hempel F."/>
            <person name="Henrissat B."/>
            <person name="Hoppner M.P."/>
            <person name="Ishida K."/>
            <person name="Kim E."/>
            <person name="Koreny L."/>
            <person name="Kroth P.G."/>
            <person name="Liu Y."/>
            <person name="Malik S.B."/>
            <person name="Maier U.G."/>
            <person name="McRose D."/>
            <person name="Mock T."/>
            <person name="Neilson J.A."/>
            <person name="Onodera N.T."/>
            <person name="Poole A.M."/>
            <person name="Pritham E.J."/>
            <person name="Richards T.A."/>
            <person name="Rocap G."/>
            <person name="Roy S.W."/>
            <person name="Sarai C."/>
            <person name="Schaack S."/>
            <person name="Shirato S."/>
            <person name="Slamovits C.H."/>
            <person name="Spencer D.F."/>
            <person name="Suzuki S."/>
            <person name="Worden A.Z."/>
            <person name="Zauner S."/>
            <person name="Barry K."/>
            <person name="Bell C."/>
            <person name="Bharti A.K."/>
            <person name="Crow J.A."/>
            <person name="Grimwood J."/>
            <person name="Kramer R."/>
            <person name="Lindquist E."/>
            <person name="Lucas S."/>
            <person name="Salamov A."/>
            <person name="McFadden G.I."/>
            <person name="Lane C.E."/>
            <person name="Keeling P.J."/>
            <person name="Gray M.W."/>
            <person name="Grigoriev I.V."/>
            <person name="Archibald J.M."/>
        </authorList>
    </citation>
    <scope>NUCLEOTIDE SEQUENCE</scope>
    <source>
        <strain evidence="4 6">CCMP2712</strain>
    </source>
</reference>
<dbReference type="GO" id="GO:0005871">
    <property type="term" value="C:kinesin complex"/>
    <property type="evidence" value="ECO:0007669"/>
    <property type="project" value="TreeGrafter"/>
</dbReference>
<dbReference type="GeneID" id="17299713"/>
<evidence type="ECO:0008006" key="7">
    <source>
        <dbReference type="Google" id="ProtNLM"/>
    </source>
</evidence>
<dbReference type="EnsemblProtists" id="EKX43006">
    <property type="protein sequence ID" value="EKX43006"/>
    <property type="gene ID" value="GUITHDRAFT_111050"/>
</dbReference>
<dbReference type="Gene3D" id="6.10.250.1080">
    <property type="match status" value="1"/>
</dbReference>
<dbReference type="GO" id="GO:0051642">
    <property type="term" value="P:centrosome localization"/>
    <property type="evidence" value="ECO:0007669"/>
    <property type="project" value="TreeGrafter"/>
</dbReference>
<comment type="similarity">
    <text evidence="1">Belongs to the nudE family.</text>
</comment>
<gene>
    <name evidence="4" type="ORF">GUITHDRAFT_111050</name>
</gene>
<evidence type="ECO:0000256" key="3">
    <source>
        <dbReference type="SAM" id="Coils"/>
    </source>
</evidence>
<dbReference type="HOGENOM" id="CLU_1506193_0_0_1"/>
<dbReference type="KEGG" id="gtt:GUITHDRAFT_111050"/>
<dbReference type="OMA" id="SIMTIHI"/>
<evidence type="ECO:0000313" key="6">
    <source>
        <dbReference type="Proteomes" id="UP000011087"/>
    </source>
</evidence>
<dbReference type="AlphaFoldDB" id="L1J3B4"/>
<evidence type="ECO:0000313" key="5">
    <source>
        <dbReference type="EnsemblProtists" id="EKX43006"/>
    </source>
</evidence>
<dbReference type="STRING" id="905079.L1J3B4"/>
<protein>
    <recommendedName>
        <fullName evidence="7">NUDE domain-containing protein</fullName>
    </recommendedName>
</protein>
<organism evidence="4">
    <name type="scientific">Guillardia theta (strain CCMP2712)</name>
    <name type="common">Cryptophyte</name>
    <dbReference type="NCBI Taxonomy" id="905079"/>
    <lineage>
        <taxon>Eukaryota</taxon>
        <taxon>Cryptophyceae</taxon>
        <taxon>Pyrenomonadales</taxon>
        <taxon>Geminigeraceae</taxon>
        <taxon>Guillardia</taxon>
    </lineage>
</organism>
<evidence type="ECO:0000313" key="4">
    <source>
        <dbReference type="EMBL" id="EKX43006.1"/>
    </source>
</evidence>
<dbReference type="GO" id="GO:0000132">
    <property type="term" value="P:establishment of mitotic spindle orientation"/>
    <property type="evidence" value="ECO:0007669"/>
    <property type="project" value="TreeGrafter"/>
</dbReference>
<dbReference type="OrthoDB" id="5877028at2759"/>
<dbReference type="InterPro" id="IPR033494">
    <property type="entry name" value="NUDE"/>
</dbReference>
<dbReference type="GO" id="GO:0008017">
    <property type="term" value="F:microtubule binding"/>
    <property type="evidence" value="ECO:0007669"/>
    <property type="project" value="InterPro"/>
</dbReference>
<dbReference type="PANTHER" id="PTHR10921:SF1">
    <property type="entry name" value="NUCLEAR DISTRIBUTION PROTEIN NUDE HOMOLOG"/>
    <property type="match status" value="1"/>
</dbReference>
<proteinExistence type="inferred from homology"/>
<feature type="coiled-coil region" evidence="3">
    <location>
        <begin position="2"/>
        <end position="167"/>
    </location>
</feature>
<dbReference type="GO" id="GO:0000776">
    <property type="term" value="C:kinetochore"/>
    <property type="evidence" value="ECO:0007669"/>
    <property type="project" value="TreeGrafter"/>
</dbReference>
<reference evidence="6" key="2">
    <citation type="submission" date="2012-11" db="EMBL/GenBank/DDBJ databases">
        <authorList>
            <person name="Kuo A."/>
            <person name="Curtis B.A."/>
            <person name="Tanifuji G."/>
            <person name="Burki F."/>
            <person name="Gruber A."/>
            <person name="Irimia M."/>
            <person name="Maruyama S."/>
            <person name="Arias M.C."/>
            <person name="Ball S.G."/>
            <person name="Gile G.H."/>
            <person name="Hirakawa Y."/>
            <person name="Hopkins J.F."/>
            <person name="Rensing S.A."/>
            <person name="Schmutz J."/>
            <person name="Symeonidi A."/>
            <person name="Elias M."/>
            <person name="Eveleigh R.J."/>
            <person name="Herman E.K."/>
            <person name="Klute M.J."/>
            <person name="Nakayama T."/>
            <person name="Obornik M."/>
            <person name="Reyes-Prieto A."/>
            <person name="Armbrust E.V."/>
            <person name="Aves S.J."/>
            <person name="Beiko R.G."/>
            <person name="Coutinho P."/>
            <person name="Dacks J.B."/>
            <person name="Durnford D.G."/>
            <person name="Fast N.M."/>
            <person name="Green B.R."/>
            <person name="Grisdale C."/>
            <person name="Hempe F."/>
            <person name="Henrissat B."/>
            <person name="Hoppner M.P."/>
            <person name="Ishida K.-I."/>
            <person name="Kim E."/>
            <person name="Koreny L."/>
            <person name="Kroth P.G."/>
            <person name="Liu Y."/>
            <person name="Malik S.-B."/>
            <person name="Maier U.G."/>
            <person name="McRose D."/>
            <person name="Mock T."/>
            <person name="Neilson J.A."/>
            <person name="Onodera N.T."/>
            <person name="Poole A.M."/>
            <person name="Pritham E.J."/>
            <person name="Richards T.A."/>
            <person name="Rocap G."/>
            <person name="Roy S.W."/>
            <person name="Sarai C."/>
            <person name="Schaack S."/>
            <person name="Shirato S."/>
            <person name="Slamovits C.H."/>
            <person name="Spencer D.F."/>
            <person name="Suzuki S."/>
            <person name="Worden A.Z."/>
            <person name="Zauner S."/>
            <person name="Barry K."/>
            <person name="Bell C."/>
            <person name="Bharti A.K."/>
            <person name="Crow J.A."/>
            <person name="Grimwood J."/>
            <person name="Kramer R."/>
            <person name="Lindquist E."/>
            <person name="Lucas S."/>
            <person name="Salamov A."/>
            <person name="McFadden G.I."/>
            <person name="Lane C.E."/>
            <person name="Keeling P.J."/>
            <person name="Gray M.W."/>
            <person name="Grigoriev I.V."/>
            <person name="Archibald J.M."/>
        </authorList>
    </citation>
    <scope>NUCLEOTIDE SEQUENCE</scope>
    <source>
        <strain evidence="6">CCMP2712</strain>
    </source>
</reference>
<keyword evidence="6" id="KW-1185">Reference proteome</keyword>